<evidence type="ECO:0000256" key="9">
    <source>
        <dbReference type="ARBA" id="ARBA00038489"/>
    </source>
</evidence>
<dbReference type="CDD" id="cd02970">
    <property type="entry name" value="PRX_like2"/>
    <property type="match status" value="1"/>
</dbReference>
<accession>A0ABV7L1L8</accession>
<evidence type="ECO:0000256" key="5">
    <source>
        <dbReference type="ARBA" id="ARBA00023002"/>
    </source>
</evidence>
<keyword evidence="6" id="KW-1015">Disulfide bond</keyword>
<dbReference type="InterPro" id="IPR036249">
    <property type="entry name" value="Thioredoxin-like_sf"/>
</dbReference>
<dbReference type="InterPro" id="IPR050924">
    <property type="entry name" value="Peroxiredoxin_BCP/PrxQ"/>
</dbReference>
<keyword evidence="7" id="KW-0676">Redox-active center</keyword>
<evidence type="ECO:0000256" key="11">
    <source>
        <dbReference type="ARBA" id="ARBA00049091"/>
    </source>
</evidence>
<dbReference type="PANTHER" id="PTHR42801:SF7">
    <property type="entry name" value="SLL1159 PROTEIN"/>
    <property type="match status" value="1"/>
</dbReference>
<dbReference type="EC" id="1.11.1.24" evidence="2"/>
<evidence type="ECO:0000256" key="8">
    <source>
        <dbReference type="ARBA" id="ARBA00032824"/>
    </source>
</evidence>
<feature type="domain" description="Thioredoxin" evidence="12">
    <location>
        <begin position="43"/>
        <end position="216"/>
    </location>
</feature>
<evidence type="ECO:0000259" key="12">
    <source>
        <dbReference type="PROSITE" id="PS51352"/>
    </source>
</evidence>
<dbReference type="InterPro" id="IPR000866">
    <property type="entry name" value="AhpC/TSA"/>
</dbReference>
<evidence type="ECO:0000256" key="3">
    <source>
        <dbReference type="ARBA" id="ARBA00022559"/>
    </source>
</evidence>
<gene>
    <name evidence="13" type="ORF">ACFOGJ_14040</name>
</gene>
<evidence type="ECO:0000256" key="2">
    <source>
        <dbReference type="ARBA" id="ARBA00013017"/>
    </source>
</evidence>
<comment type="catalytic activity">
    <reaction evidence="11">
        <text>a hydroperoxide + [thioredoxin]-dithiol = an alcohol + [thioredoxin]-disulfide + H2O</text>
        <dbReference type="Rhea" id="RHEA:62620"/>
        <dbReference type="Rhea" id="RHEA-COMP:10698"/>
        <dbReference type="Rhea" id="RHEA-COMP:10700"/>
        <dbReference type="ChEBI" id="CHEBI:15377"/>
        <dbReference type="ChEBI" id="CHEBI:29950"/>
        <dbReference type="ChEBI" id="CHEBI:30879"/>
        <dbReference type="ChEBI" id="CHEBI:35924"/>
        <dbReference type="ChEBI" id="CHEBI:50058"/>
        <dbReference type="EC" id="1.11.1.24"/>
    </reaction>
</comment>
<proteinExistence type="inferred from homology"/>
<evidence type="ECO:0000313" key="14">
    <source>
        <dbReference type="Proteomes" id="UP001595528"/>
    </source>
</evidence>
<evidence type="ECO:0000256" key="6">
    <source>
        <dbReference type="ARBA" id="ARBA00023157"/>
    </source>
</evidence>
<reference evidence="14" key="1">
    <citation type="journal article" date="2019" name="Int. J. Syst. Evol. Microbiol.">
        <title>The Global Catalogue of Microorganisms (GCM) 10K type strain sequencing project: providing services to taxonomists for standard genome sequencing and annotation.</title>
        <authorList>
            <consortium name="The Broad Institute Genomics Platform"/>
            <consortium name="The Broad Institute Genome Sequencing Center for Infectious Disease"/>
            <person name="Wu L."/>
            <person name="Ma J."/>
        </authorList>
    </citation>
    <scope>NUCLEOTIDE SEQUENCE [LARGE SCALE GENOMIC DNA]</scope>
    <source>
        <strain evidence="14">KCTC 42964</strain>
    </source>
</reference>
<keyword evidence="5" id="KW-0560">Oxidoreductase</keyword>
<dbReference type="EMBL" id="JBHRTR010000028">
    <property type="protein sequence ID" value="MFC3228359.1"/>
    <property type="molecule type" value="Genomic_DNA"/>
</dbReference>
<comment type="similarity">
    <text evidence="9">Belongs to the peroxiredoxin family. BCP/PrxQ subfamily.</text>
</comment>
<keyword evidence="4" id="KW-0049">Antioxidant</keyword>
<evidence type="ECO:0000256" key="7">
    <source>
        <dbReference type="ARBA" id="ARBA00023284"/>
    </source>
</evidence>
<keyword evidence="3" id="KW-0575">Peroxidase</keyword>
<dbReference type="Gene3D" id="3.40.30.10">
    <property type="entry name" value="Glutaredoxin"/>
    <property type="match status" value="1"/>
</dbReference>
<dbReference type="RefSeq" id="WP_379901396.1">
    <property type="nucleotide sequence ID" value="NZ_JBHRTR010000028.1"/>
</dbReference>
<dbReference type="PROSITE" id="PS51352">
    <property type="entry name" value="THIOREDOXIN_2"/>
    <property type="match status" value="1"/>
</dbReference>
<name>A0ABV7L1L8_9PROT</name>
<comment type="caution">
    <text evidence="13">The sequence shown here is derived from an EMBL/GenBank/DDBJ whole genome shotgun (WGS) entry which is preliminary data.</text>
</comment>
<sequence length="217" mass="23319">MSLKEELDAFTAVVKERLGPHAPDLFAGQIDRARDHGVPEASLKPGDTAPDFTLPDATGRPVTLAALLAEGPVVLCFYRGGWCPYCSIQLRALQQILPDLQAAGTTMVAVSPETPDNALTAKEREGLAFHVLSDAGNVVAKQFGLAFPVSDRVHEILVMVEVDLARQNGQDSGEIPVPATYVIAPDRTIAFGGAEPDYRTRIEPEAVLAAVRRLQPR</sequence>
<dbReference type="Pfam" id="PF00578">
    <property type="entry name" value="AhpC-TSA"/>
    <property type="match status" value="1"/>
</dbReference>
<dbReference type="Proteomes" id="UP001595528">
    <property type="component" value="Unassembled WGS sequence"/>
</dbReference>
<evidence type="ECO:0000313" key="13">
    <source>
        <dbReference type="EMBL" id="MFC3228359.1"/>
    </source>
</evidence>
<evidence type="ECO:0000256" key="10">
    <source>
        <dbReference type="ARBA" id="ARBA00042639"/>
    </source>
</evidence>
<dbReference type="PANTHER" id="PTHR42801">
    <property type="entry name" value="THIOREDOXIN-DEPENDENT PEROXIDE REDUCTASE"/>
    <property type="match status" value="1"/>
</dbReference>
<organism evidence="13 14">
    <name type="scientific">Marinibaculum pumilum</name>
    <dbReference type="NCBI Taxonomy" id="1766165"/>
    <lineage>
        <taxon>Bacteria</taxon>
        <taxon>Pseudomonadati</taxon>
        <taxon>Pseudomonadota</taxon>
        <taxon>Alphaproteobacteria</taxon>
        <taxon>Rhodospirillales</taxon>
        <taxon>Rhodospirillaceae</taxon>
        <taxon>Marinibaculum</taxon>
    </lineage>
</organism>
<dbReference type="InterPro" id="IPR013766">
    <property type="entry name" value="Thioredoxin_domain"/>
</dbReference>
<dbReference type="SUPFAM" id="SSF52833">
    <property type="entry name" value="Thioredoxin-like"/>
    <property type="match status" value="1"/>
</dbReference>
<protein>
    <recommendedName>
        <fullName evidence="2">thioredoxin-dependent peroxiredoxin</fullName>
        <ecNumber evidence="2">1.11.1.24</ecNumber>
    </recommendedName>
    <alternativeName>
        <fullName evidence="8">Thioredoxin peroxidase</fullName>
    </alternativeName>
    <alternativeName>
        <fullName evidence="10">Thioredoxin-dependent peroxiredoxin Bcp</fullName>
    </alternativeName>
</protein>
<evidence type="ECO:0000256" key="4">
    <source>
        <dbReference type="ARBA" id="ARBA00022862"/>
    </source>
</evidence>
<keyword evidence="14" id="KW-1185">Reference proteome</keyword>
<evidence type="ECO:0000256" key="1">
    <source>
        <dbReference type="ARBA" id="ARBA00003330"/>
    </source>
</evidence>
<comment type="function">
    <text evidence="1">Thiol-specific peroxidase that catalyzes the reduction of hydrogen peroxide and organic hydroperoxides to water and alcohols, respectively. Plays a role in cell protection against oxidative stress by detoxifying peroxides and as sensor of hydrogen peroxide-mediated signaling events.</text>
</comment>